<dbReference type="Pfam" id="PF00395">
    <property type="entry name" value="SLH"/>
    <property type="match status" value="2"/>
</dbReference>
<dbReference type="InterPro" id="IPR001119">
    <property type="entry name" value="SLH_dom"/>
</dbReference>
<dbReference type="EMBL" id="CP097899">
    <property type="protein sequence ID" value="URN92541.1"/>
    <property type="molecule type" value="Genomic_DNA"/>
</dbReference>
<feature type="domain" description="SLH" evidence="2">
    <location>
        <begin position="549"/>
        <end position="607"/>
    </location>
</feature>
<proteinExistence type="predicted"/>
<dbReference type="InterPro" id="IPR008964">
    <property type="entry name" value="Invasin/intimin_cell_adhesion"/>
</dbReference>
<dbReference type="PROSITE" id="PS51272">
    <property type="entry name" value="SLH"/>
    <property type="match status" value="2"/>
</dbReference>
<protein>
    <submittedName>
        <fullName evidence="3">S-layer homology domain-containing protein</fullName>
    </submittedName>
</protein>
<name>A0A9J6Z8R8_9BACL</name>
<evidence type="ECO:0000256" key="1">
    <source>
        <dbReference type="SAM" id="SignalP"/>
    </source>
</evidence>
<dbReference type="AlphaFoldDB" id="A0A9J6Z8R8"/>
<evidence type="ECO:0000313" key="3">
    <source>
        <dbReference type="EMBL" id="URN92541.1"/>
    </source>
</evidence>
<dbReference type="Proteomes" id="UP001056756">
    <property type="component" value="Chromosome"/>
</dbReference>
<evidence type="ECO:0000259" key="2">
    <source>
        <dbReference type="PROSITE" id="PS51272"/>
    </source>
</evidence>
<keyword evidence="1" id="KW-0732">Signal</keyword>
<feature type="signal peptide" evidence="1">
    <location>
        <begin position="1"/>
        <end position="31"/>
    </location>
</feature>
<feature type="chain" id="PRO_5039906426" evidence="1">
    <location>
        <begin position="32"/>
        <end position="607"/>
    </location>
</feature>
<dbReference type="Gene3D" id="2.60.40.1080">
    <property type="match status" value="1"/>
</dbReference>
<sequence length="607" mass="67566">MKMKFFFKQIAVVSVTMTLAASLVNPTIAFGASNVQETVSARTEKQLLEKWQKYLPLDIDSSKLFEVAPTLSAPYSAGKVSQNVLLDGLNATNFARYLAGLPDDVTLDYSIAEKQQAGAIINAINGSLTHYPVKPSDMSESFYQLAAASAGSSNLSAGRDTLYDTVFYGYMSDNGNNNLLSVGHRRWIINPQMKKTMFGFAVDPSSVYGTYSSMSAFNNDRDINEVQYDYIAWPSAGIFPAEIIRPADPWSVSLNTGLYDRNKISDIKVTLTRERDQKVWNFDSNDRDYDGDFFNVSLNNYGINFAVIFRPGNIDYYEDEDKFNVNITGLHTLAGESTSLSYSTSLVQLQSKFVNSAQRYMLPGQQLQFPVDEKPIRYVSSDPRVASVNANGVVTAHKRGYVNITVDGYLYTSNSSIQIDVLDKPESPISSWAQSSLTDANKYGLLNFNPYYYDLTESVTRELFVSYVVGLLTAIDPTIDFTKYYDKASPFTDVYDGNYEIIWAYENNIINGTGNGKFSPYATISREQAASLLMKVYHYLDGNLKRGKAPVFSDDAKISAWARSSVTQAAELSIMGGVSATKFDPQGKYSHEQTIVTMVRLFNMLGQ</sequence>
<dbReference type="KEGG" id="plig:NAG76_11580"/>
<dbReference type="CDD" id="cd05379">
    <property type="entry name" value="CAP_bacterial"/>
    <property type="match status" value="1"/>
</dbReference>
<dbReference type="Pfam" id="PF02368">
    <property type="entry name" value="Big_2"/>
    <property type="match status" value="1"/>
</dbReference>
<evidence type="ECO:0000313" key="4">
    <source>
        <dbReference type="Proteomes" id="UP001056756"/>
    </source>
</evidence>
<dbReference type="SUPFAM" id="SSF49373">
    <property type="entry name" value="Invasin/intimin cell-adhesion fragments"/>
    <property type="match status" value="1"/>
</dbReference>
<reference evidence="3" key="1">
    <citation type="submission" date="2022-05" db="EMBL/GenBank/DDBJ databases">
        <title>Novel bacterial taxa in a minimal lignocellulolytic consortium and its capacity to transform plastics disclosed by genome-resolved metagenomics.</title>
        <authorList>
            <person name="Rodriguez C.A.D."/>
            <person name="Diaz-Garcia L."/>
            <person name="Herrera K."/>
            <person name="Tarazona N.A."/>
            <person name="Sproer C."/>
            <person name="Overmann J."/>
            <person name="Jimenez D.J."/>
        </authorList>
    </citation>
    <scope>NUCLEOTIDE SEQUENCE</scope>
    <source>
        <strain evidence="3">MAG5</strain>
    </source>
</reference>
<accession>A0A9J6Z8R8</accession>
<dbReference type="InterPro" id="IPR003343">
    <property type="entry name" value="Big_2"/>
</dbReference>
<feature type="domain" description="SLH" evidence="2">
    <location>
        <begin position="482"/>
        <end position="547"/>
    </location>
</feature>
<gene>
    <name evidence="3" type="ORF">NAG76_11580</name>
</gene>
<organism evidence="3 4">
    <name type="scientific">Candidatus Pristimantibacillus lignocellulolyticus</name>
    <dbReference type="NCBI Taxonomy" id="2994561"/>
    <lineage>
        <taxon>Bacteria</taxon>
        <taxon>Bacillati</taxon>
        <taxon>Bacillota</taxon>
        <taxon>Bacilli</taxon>
        <taxon>Bacillales</taxon>
        <taxon>Paenibacillaceae</taxon>
        <taxon>Candidatus Pristimantibacillus</taxon>
    </lineage>
</organism>